<sequence>DYLTSVNKIQSNEHYKMSNKKKDQSLVCDRDEDLYPCVICNLSFHQRILLNKHMKRDHNKKHRKRNKDGNIQHLSSQGNKNNVSGKCSKRDGHRSATVKIN</sequence>
<feature type="non-terminal residue" evidence="4">
    <location>
        <position position="101"/>
    </location>
</feature>
<reference evidence="4" key="1">
    <citation type="submission" date="2014-12" db="EMBL/GenBank/DDBJ databases">
        <title>Insight into the proteome of Arion vulgaris.</title>
        <authorList>
            <person name="Aradska J."/>
            <person name="Bulat T."/>
            <person name="Smidak R."/>
            <person name="Sarate P."/>
            <person name="Gangsoo J."/>
            <person name="Sialana F."/>
            <person name="Bilban M."/>
            <person name="Lubec G."/>
        </authorList>
    </citation>
    <scope>NUCLEOTIDE SEQUENCE</scope>
    <source>
        <tissue evidence="4">Skin</tissue>
    </source>
</reference>
<dbReference type="EMBL" id="HACG01053350">
    <property type="protein sequence ID" value="CEL00221.1"/>
    <property type="molecule type" value="Transcribed_RNA"/>
</dbReference>
<keyword evidence="1" id="KW-0862">Zinc</keyword>
<feature type="region of interest" description="Disordered" evidence="2">
    <location>
        <begin position="55"/>
        <end position="101"/>
    </location>
</feature>
<organism evidence="4">
    <name type="scientific">Arion vulgaris</name>
    <dbReference type="NCBI Taxonomy" id="1028688"/>
    <lineage>
        <taxon>Eukaryota</taxon>
        <taxon>Metazoa</taxon>
        <taxon>Spiralia</taxon>
        <taxon>Lophotrochozoa</taxon>
        <taxon>Mollusca</taxon>
        <taxon>Gastropoda</taxon>
        <taxon>Heterobranchia</taxon>
        <taxon>Euthyneura</taxon>
        <taxon>Panpulmonata</taxon>
        <taxon>Eupulmonata</taxon>
        <taxon>Stylommatophora</taxon>
        <taxon>Helicina</taxon>
        <taxon>Arionoidea</taxon>
        <taxon>Arionidae</taxon>
        <taxon>Arion</taxon>
    </lineage>
</organism>
<evidence type="ECO:0000313" key="4">
    <source>
        <dbReference type="EMBL" id="CEL00221.1"/>
    </source>
</evidence>
<dbReference type="SUPFAM" id="SSF57667">
    <property type="entry name" value="beta-beta-alpha zinc fingers"/>
    <property type="match status" value="1"/>
</dbReference>
<gene>
    <name evidence="4" type="primary">ORF223153</name>
</gene>
<feature type="domain" description="C2H2-type" evidence="3">
    <location>
        <begin position="35"/>
        <end position="63"/>
    </location>
</feature>
<feature type="compositionally biased region" description="Basic residues" evidence="2">
    <location>
        <begin position="55"/>
        <end position="66"/>
    </location>
</feature>
<dbReference type="GO" id="GO:0008270">
    <property type="term" value="F:zinc ion binding"/>
    <property type="evidence" value="ECO:0007669"/>
    <property type="project" value="UniProtKB-KW"/>
</dbReference>
<evidence type="ECO:0000259" key="3">
    <source>
        <dbReference type="PROSITE" id="PS50157"/>
    </source>
</evidence>
<keyword evidence="1" id="KW-0479">Metal-binding</keyword>
<dbReference type="InterPro" id="IPR036236">
    <property type="entry name" value="Znf_C2H2_sf"/>
</dbReference>
<accession>A0A0B7C6K7</accession>
<dbReference type="AlphaFoldDB" id="A0A0B7C6K7"/>
<feature type="non-terminal residue" evidence="4">
    <location>
        <position position="1"/>
    </location>
</feature>
<protein>
    <recommendedName>
        <fullName evidence="3">C2H2-type domain-containing protein</fullName>
    </recommendedName>
</protein>
<dbReference type="Gene3D" id="3.30.160.60">
    <property type="entry name" value="Classic Zinc Finger"/>
    <property type="match status" value="1"/>
</dbReference>
<proteinExistence type="predicted"/>
<evidence type="ECO:0000256" key="1">
    <source>
        <dbReference type="PROSITE-ProRule" id="PRU00042"/>
    </source>
</evidence>
<feature type="compositionally biased region" description="Polar residues" evidence="2">
    <location>
        <begin position="72"/>
        <end position="85"/>
    </location>
</feature>
<evidence type="ECO:0000256" key="2">
    <source>
        <dbReference type="SAM" id="MobiDB-lite"/>
    </source>
</evidence>
<dbReference type="InterPro" id="IPR013087">
    <property type="entry name" value="Znf_C2H2_type"/>
</dbReference>
<dbReference type="SMART" id="SM00355">
    <property type="entry name" value="ZnF_C2H2"/>
    <property type="match status" value="1"/>
</dbReference>
<dbReference type="PROSITE" id="PS50157">
    <property type="entry name" value="ZINC_FINGER_C2H2_2"/>
    <property type="match status" value="1"/>
</dbReference>
<name>A0A0B7C6K7_9EUPU</name>
<keyword evidence="1" id="KW-0863">Zinc-finger</keyword>
<dbReference type="PROSITE" id="PS00028">
    <property type="entry name" value="ZINC_FINGER_C2H2_1"/>
    <property type="match status" value="1"/>
</dbReference>